<accession>A0ABU1K8I5</accession>
<evidence type="ECO:0000313" key="1">
    <source>
        <dbReference type="EMBL" id="MDR6301923.1"/>
    </source>
</evidence>
<evidence type="ECO:0000313" key="2">
    <source>
        <dbReference type="Proteomes" id="UP001257659"/>
    </source>
</evidence>
<dbReference type="RefSeq" id="WP_309729867.1">
    <property type="nucleotide sequence ID" value="NZ_JAVDQA010000009.1"/>
</dbReference>
<dbReference type="EMBL" id="JAVDQA010000009">
    <property type="protein sequence ID" value="MDR6301923.1"/>
    <property type="molecule type" value="Genomic_DNA"/>
</dbReference>
<evidence type="ECO:0008006" key="3">
    <source>
        <dbReference type="Google" id="ProtNLM"/>
    </source>
</evidence>
<dbReference type="Proteomes" id="UP001257659">
    <property type="component" value="Unassembled WGS sequence"/>
</dbReference>
<comment type="caution">
    <text evidence="1">The sequence shown here is derived from an EMBL/GenBank/DDBJ whole genome shotgun (WGS) entry which is preliminary data.</text>
</comment>
<sequence>MHLIDNLNLKLNYNILFFVLLQTLMLNAQQEIYKNSFEATPLNVTQYSGNPTMHSNITSAVWSNDGYNFNFSQETGDTGNALGLSINGGSKYTLTLTIAAGQTISISGLNFWGKKEMANMSWTVRVNNFQVGTGNTTQVGDFVGPFTLTNPMNNLSGTVNIEIDVNGNGNGTYSLDDFTLYGSASNPCPEVSFMPVDNVTCENKFATFYAYSIELLMSQESETYQWKVLDNGAYVPLTNAGNYLGVDTPAFSIQNTPLIFDGNKYICEVTSGGCTYILGPITLKVYPKPQPITIQYNN</sequence>
<keyword evidence="2" id="KW-1185">Reference proteome</keyword>
<reference evidence="1 2" key="1">
    <citation type="submission" date="2023-07" db="EMBL/GenBank/DDBJ databases">
        <title>Genomic Encyclopedia of Type Strains, Phase IV (KMG-IV): sequencing the most valuable type-strain genomes for metagenomic binning, comparative biology and taxonomic classification.</title>
        <authorList>
            <person name="Goeker M."/>
        </authorList>
    </citation>
    <scope>NUCLEOTIDE SEQUENCE [LARGE SCALE GENOMIC DNA]</scope>
    <source>
        <strain evidence="1 2">DSM 102814</strain>
    </source>
</reference>
<organism evidence="1 2">
    <name type="scientific">Mesonia maritima</name>
    <dbReference type="NCBI Taxonomy" id="1793873"/>
    <lineage>
        <taxon>Bacteria</taxon>
        <taxon>Pseudomonadati</taxon>
        <taxon>Bacteroidota</taxon>
        <taxon>Flavobacteriia</taxon>
        <taxon>Flavobacteriales</taxon>
        <taxon>Flavobacteriaceae</taxon>
        <taxon>Mesonia</taxon>
    </lineage>
</organism>
<name>A0ABU1K8I5_9FLAO</name>
<proteinExistence type="predicted"/>
<gene>
    <name evidence="1" type="ORF">GGR31_002598</name>
</gene>
<protein>
    <recommendedName>
        <fullName evidence="3">Ig-like domain-containing protein</fullName>
    </recommendedName>
</protein>